<reference evidence="1" key="2">
    <citation type="submission" date="2023-05" db="EMBL/GenBank/DDBJ databases">
        <authorList>
            <consortium name="Lawrence Berkeley National Laboratory"/>
            <person name="Steindorff A."/>
            <person name="Hensen N."/>
            <person name="Bonometti L."/>
            <person name="Westerberg I."/>
            <person name="Brannstrom I.O."/>
            <person name="Guillou S."/>
            <person name="Cros-Aarteil S."/>
            <person name="Calhoun S."/>
            <person name="Haridas S."/>
            <person name="Kuo A."/>
            <person name="Mondo S."/>
            <person name="Pangilinan J."/>
            <person name="Riley R."/>
            <person name="Labutti K."/>
            <person name="Andreopoulos B."/>
            <person name="Lipzen A."/>
            <person name="Chen C."/>
            <person name="Yanf M."/>
            <person name="Daum C."/>
            <person name="Ng V."/>
            <person name="Clum A."/>
            <person name="Ohm R."/>
            <person name="Martin F."/>
            <person name="Silar P."/>
            <person name="Natvig D."/>
            <person name="Lalanne C."/>
            <person name="Gautier V."/>
            <person name="Ament-Velasquez S.L."/>
            <person name="Kruys A."/>
            <person name="Hutchinson M.I."/>
            <person name="Powell A.J."/>
            <person name="Barry K."/>
            <person name="Miller A.N."/>
            <person name="Grigoriev I.V."/>
            <person name="Debuchy R."/>
            <person name="Gladieux P."/>
            <person name="Thoren M.H."/>
            <person name="Johannesson H."/>
        </authorList>
    </citation>
    <scope>NUCLEOTIDE SEQUENCE</scope>
    <source>
        <strain evidence="1">CBS 892.96</strain>
    </source>
</reference>
<dbReference type="EMBL" id="MU866084">
    <property type="protein sequence ID" value="KAK4181662.1"/>
    <property type="molecule type" value="Genomic_DNA"/>
</dbReference>
<accession>A0AAN6WJT6</accession>
<reference evidence="1" key="1">
    <citation type="journal article" date="2023" name="Mol. Phylogenet. Evol.">
        <title>Genome-scale phylogeny and comparative genomics of the fungal order Sordariales.</title>
        <authorList>
            <person name="Hensen N."/>
            <person name="Bonometti L."/>
            <person name="Westerberg I."/>
            <person name="Brannstrom I.O."/>
            <person name="Guillou S."/>
            <person name="Cros-Aarteil S."/>
            <person name="Calhoun S."/>
            <person name="Haridas S."/>
            <person name="Kuo A."/>
            <person name="Mondo S."/>
            <person name="Pangilinan J."/>
            <person name="Riley R."/>
            <person name="LaButti K."/>
            <person name="Andreopoulos B."/>
            <person name="Lipzen A."/>
            <person name="Chen C."/>
            <person name="Yan M."/>
            <person name="Daum C."/>
            <person name="Ng V."/>
            <person name="Clum A."/>
            <person name="Steindorff A."/>
            <person name="Ohm R.A."/>
            <person name="Martin F."/>
            <person name="Silar P."/>
            <person name="Natvig D.O."/>
            <person name="Lalanne C."/>
            <person name="Gautier V."/>
            <person name="Ament-Velasquez S.L."/>
            <person name="Kruys A."/>
            <person name="Hutchinson M.I."/>
            <person name="Powell A.J."/>
            <person name="Barry K."/>
            <person name="Miller A.N."/>
            <person name="Grigoriev I.V."/>
            <person name="Debuchy R."/>
            <person name="Gladieux P."/>
            <person name="Hiltunen Thoren M."/>
            <person name="Johannesson H."/>
        </authorList>
    </citation>
    <scope>NUCLEOTIDE SEQUENCE</scope>
    <source>
        <strain evidence="1">CBS 892.96</strain>
    </source>
</reference>
<comment type="caution">
    <text evidence="1">The sequence shown here is derived from an EMBL/GenBank/DDBJ whole genome shotgun (WGS) entry which is preliminary data.</text>
</comment>
<gene>
    <name evidence="1" type="ORF">QBC36DRAFT_39616</name>
</gene>
<name>A0AAN6WJT6_9PEZI</name>
<dbReference type="AlphaFoldDB" id="A0AAN6WJT6"/>
<keyword evidence="2" id="KW-1185">Reference proteome</keyword>
<organism evidence="1 2">
    <name type="scientific">Triangularia setosa</name>
    <dbReference type="NCBI Taxonomy" id="2587417"/>
    <lineage>
        <taxon>Eukaryota</taxon>
        <taxon>Fungi</taxon>
        <taxon>Dikarya</taxon>
        <taxon>Ascomycota</taxon>
        <taxon>Pezizomycotina</taxon>
        <taxon>Sordariomycetes</taxon>
        <taxon>Sordariomycetidae</taxon>
        <taxon>Sordariales</taxon>
        <taxon>Podosporaceae</taxon>
        <taxon>Triangularia</taxon>
    </lineage>
</organism>
<sequence>MMPKETWCPCYQARIFINASHGFFRIRHICPARHWARAAREREVAQHCRLQLLMTSCARITSRRPNSKSGMMFAASLNRLRSPAAGDGSCLFGRLPHLIAIPPFARVIPANQQTIASLGRGVPCPADKRVGIEEPASSEWDCAVTHLRSNGLVWSRSPASPNPTPTPGFTAATRSARRMLTLLRLRTKTTKPQRTWDSTSLKQRT</sequence>
<dbReference type="Proteomes" id="UP001302321">
    <property type="component" value="Unassembled WGS sequence"/>
</dbReference>
<evidence type="ECO:0000313" key="2">
    <source>
        <dbReference type="Proteomes" id="UP001302321"/>
    </source>
</evidence>
<protein>
    <submittedName>
        <fullName evidence="1">Uncharacterized protein</fullName>
    </submittedName>
</protein>
<evidence type="ECO:0000313" key="1">
    <source>
        <dbReference type="EMBL" id="KAK4181662.1"/>
    </source>
</evidence>
<proteinExistence type="predicted"/>